<dbReference type="PROSITE" id="PS00149">
    <property type="entry name" value="SULFATASE_2"/>
    <property type="match status" value="1"/>
</dbReference>
<feature type="domain" description="Sulfatase N-terminal" evidence="7">
    <location>
        <begin position="145"/>
        <end position="268"/>
    </location>
</feature>
<protein>
    <submittedName>
        <fullName evidence="8">Arylsulfatase B-like</fullName>
    </submittedName>
</protein>
<keyword evidence="9" id="KW-1185">Reference proteome</keyword>
<comment type="similarity">
    <text evidence="2">Belongs to the sulfatase family.</text>
</comment>
<dbReference type="Proteomes" id="UP000478052">
    <property type="component" value="Unassembled WGS sequence"/>
</dbReference>
<dbReference type="Gene3D" id="3.40.720.10">
    <property type="entry name" value="Alkaline Phosphatase, subunit A"/>
    <property type="match status" value="2"/>
</dbReference>
<dbReference type="GO" id="GO:0046872">
    <property type="term" value="F:metal ion binding"/>
    <property type="evidence" value="ECO:0007669"/>
    <property type="project" value="UniProtKB-KW"/>
</dbReference>
<evidence type="ECO:0000256" key="4">
    <source>
        <dbReference type="ARBA" id="ARBA00022801"/>
    </source>
</evidence>
<comment type="caution">
    <text evidence="8">The sequence shown here is derived from an EMBL/GenBank/DDBJ whole genome shotgun (WGS) entry which is preliminary data.</text>
</comment>
<dbReference type="EMBL" id="VUJU01006711">
    <property type="protein sequence ID" value="KAF0747800.1"/>
    <property type="molecule type" value="Genomic_DNA"/>
</dbReference>
<dbReference type="SUPFAM" id="SSF53649">
    <property type="entry name" value="Alkaline phosphatase-like"/>
    <property type="match status" value="1"/>
</dbReference>
<dbReference type="InterPro" id="IPR000917">
    <property type="entry name" value="Sulfatase_N"/>
</dbReference>
<reference evidence="8 9" key="1">
    <citation type="submission" date="2019-08" db="EMBL/GenBank/DDBJ databases">
        <title>Whole genome of Aphis craccivora.</title>
        <authorList>
            <person name="Voronova N.V."/>
            <person name="Shulinski R.S."/>
            <person name="Bandarenka Y.V."/>
            <person name="Zhorov D.G."/>
            <person name="Warner D."/>
        </authorList>
    </citation>
    <scope>NUCLEOTIDE SEQUENCE [LARGE SCALE GENOMIC DNA]</scope>
    <source>
        <strain evidence="8">180601</strain>
        <tissue evidence="8">Whole Body</tissue>
    </source>
</reference>
<keyword evidence="3" id="KW-0479">Metal-binding</keyword>
<dbReference type="Pfam" id="PF00884">
    <property type="entry name" value="Sulfatase"/>
    <property type="match status" value="2"/>
</dbReference>
<dbReference type="PROSITE" id="PS00523">
    <property type="entry name" value="SULFATASE_1"/>
    <property type="match status" value="1"/>
</dbReference>
<evidence type="ECO:0000313" key="9">
    <source>
        <dbReference type="Proteomes" id="UP000478052"/>
    </source>
</evidence>
<gene>
    <name evidence="8" type="ORF">FWK35_00023773</name>
</gene>
<feature type="domain" description="Sulfatase N-terminal" evidence="7">
    <location>
        <begin position="3"/>
        <end position="56"/>
    </location>
</feature>
<evidence type="ECO:0000256" key="1">
    <source>
        <dbReference type="ARBA" id="ARBA00001913"/>
    </source>
</evidence>
<dbReference type="AlphaFoldDB" id="A0A6G0Y1Z4"/>
<organism evidence="8 9">
    <name type="scientific">Aphis craccivora</name>
    <name type="common">Cowpea aphid</name>
    <dbReference type="NCBI Taxonomy" id="307492"/>
    <lineage>
        <taxon>Eukaryota</taxon>
        <taxon>Metazoa</taxon>
        <taxon>Ecdysozoa</taxon>
        <taxon>Arthropoda</taxon>
        <taxon>Hexapoda</taxon>
        <taxon>Insecta</taxon>
        <taxon>Pterygota</taxon>
        <taxon>Neoptera</taxon>
        <taxon>Paraneoptera</taxon>
        <taxon>Hemiptera</taxon>
        <taxon>Sternorrhyncha</taxon>
        <taxon>Aphidomorpha</taxon>
        <taxon>Aphidoidea</taxon>
        <taxon>Aphididae</taxon>
        <taxon>Aphidini</taxon>
        <taxon>Aphis</taxon>
        <taxon>Aphis</taxon>
    </lineage>
</organism>
<evidence type="ECO:0000313" key="8">
    <source>
        <dbReference type="EMBL" id="KAF0747800.1"/>
    </source>
</evidence>
<evidence type="ECO:0000256" key="5">
    <source>
        <dbReference type="ARBA" id="ARBA00022837"/>
    </source>
</evidence>
<dbReference type="PANTHER" id="PTHR10342:SF273">
    <property type="entry name" value="RE14504P"/>
    <property type="match status" value="1"/>
</dbReference>
<dbReference type="InterPro" id="IPR017850">
    <property type="entry name" value="Alkaline_phosphatase_core_sf"/>
</dbReference>
<proteinExistence type="inferred from homology"/>
<keyword evidence="5" id="KW-0106">Calcium</keyword>
<keyword evidence="4" id="KW-0378">Hydrolase</keyword>
<dbReference type="PANTHER" id="PTHR10342">
    <property type="entry name" value="ARYLSULFATASE"/>
    <property type="match status" value="1"/>
</dbReference>
<name>A0A6G0Y1Z4_APHCR</name>
<evidence type="ECO:0000256" key="6">
    <source>
        <dbReference type="ARBA" id="ARBA00023180"/>
    </source>
</evidence>
<dbReference type="InterPro" id="IPR047115">
    <property type="entry name" value="ARSB"/>
</dbReference>
<evidence type="ECO:0000259" key="7">
    <source>
        <dbReference type="Pfam" id="PF00884"/>
    </source>
</evidence>
<comment type="cofactor">
    <cofactor evidence="1">
        <name>Ca(2+)</name>
        <dbReference type="ChEBI" id="CHEBI:29108"/>
    </cofactor>
</comment>
<evidence type="ECO:0000256" key="2">
    <source>
        <dbReference type="ARBA" id="ARBA00008779"/>
    </source>
</evidence>
<evidence type="ECO:0000256" key="3">
    <source>
        <dbReference type="ARBA" id="ARBA00022723"/>
    </source>
</evidence>
<sequence>MYGWNDVGFHGSIQIPTPNIDALAYNGVILNRHYVQPTCTPSRAALLTGKYPIRYGAPAFACLTGAHALFTMKGAYALMRGDDLVKPARVAGGLIKGLCVTKKSSLSPATETLAVPSIVSGGIRNSQQITCLQGLPIIAGVPLALPSTEKILPQYLKDLGYSTHLVGKWHLGANKKNHTPLKRGFDSHFGYWNGFISYRNSTHSTGSMTGKDARRGLKRAGDEMVDQYATDIFTNEANKVIKSCKNQGSPMFLMVSHLAVHTGVPGPNILEVQNKTLNDIKFNYIENKERRLFAGKKK</sequence>
<dbReference type="InterPro" id="IPR024607">
    <property type="entry name" value="Sulfatase_CS"/>
</dbReference>
<dbReference type="GO" id="GO:0008484">
    <property type="term" value="F:sulfuric ester hydrolase activity"/>
    <property type="evidence" value="ECO:0007669"/>
    <property type="project" value="InterPro"/>
</dbReference>
<dbReference type="OrthoDB" id="103349at2759"/>
<accession>A0A6G0Y1Z4</accession>
<keyword evidence="6" id="KW-0325">Glycoprotein</keyword>